<evidence type="ECO:0008006" key="12">
    <source>
        <dbReference type="Google" id="ProtNLM"/>
    </source>
</evidence>
<dbReference type="Pfam" id="PF12704">
    <property type="entry name" value="MacB_PCD"/>
    <property type="match status" value="1"/>
</dbReference>
<feature type="transmembrane region" description="Helical" evidence="7">
    <location>
        <begin position="16"/>
        <end position="37"/>
    </location>
</feature>
<evidence type="ECO:0000256" key="1">
    <source>
        <dbReference type="ARBA" id="ARBA00004651"/>
    </source>
</evidence>
<protein>
    <recommendedName>
        <fullName evidence="12">ABC3 transporter permease protein domain-containing protein</fullName>
    </recommendedName>
</protein>
<keyword evidence="2" id="KW-0813">Transport</keyword>
<dbReference type="Proteomes" id="UP000008206">
    <property type="component" value="Chromosome"/>
</dbReference>
<dbReference type="PANTHER" id="PTHR43738">
    <property type="entry name" value="ABC TRANSPORTER, MEMBRANE PROTEIN"/>
    <property type="match status" value="1"/>
</dbReference>
<sequence length="392" mass="42038">MVSLARKNLFEDLPRFLIAQAGILFAVSLVTIQTGLLKGFTQSTTALIDKSQADLWVASKDLTNFELTLPISYQRLAQAQKVEGVASAEPLILNSGLWRNSQGTISTVRVIGFDPKGKLFSPGVITQGSVNALAQPYRIIVDQTQLKSLGIKQDGDVGQIGSYKATLAGQTTGIQSIASSPYLLTSLETAKAYSYARPDFEAKPTTPDIAALTNTDKITYVLIKAKPGQNLQVLKQRLEKALPNTLAFTTQEIANQTQNYWVQRTSIGFILGLGAIVGIIVGIVIVGQILYASVSDHLKEFGTLKAMGASDWATNRIIIEQALWMALLGYIPGMGLCLGLGTWTAATQGVVILITPVMAGGVLAVTVFMCIGSALFAIQKINRVDPAMVFKS</sequence>
<dbReference type="GO" id="GO:0005886">
    <property type="term" value="C:plasma membrane"/>
    <property type="evidence" value="ECO:0007669"/>
    <property type="project" value="UniProtKB-SubCell"/>
</dbReference>
<dbReference type="eggNOG" id="COG0577">
    <property type="taxonomic scope" value="Bacteria"/>
</dbReference>
<evidence type="ECO:0000256" key="6">
    <source>
        <dbReference type="ARBA" id="ARBA00023136"/>
    </source>
</evidence>
<feature type="transmembrane region" description="Helical" evidence="7">
    <location>
        <begin position="322"/>
        <end position="344"/>
    </location>
</feature>
<evidence type="ECO:0000313" key="10">
    <source>
        <dbReference type="EMBL" id="ADN16213.1"/>
    </source>
</evidence>
<dbReference type="PANTHER" id="PTHR43738:SF1">
    <property type="entry name" value="HEMIN TRANSPORT SYSTEM PERMEASE PROTEIN HRTB-RELATED"/>
    <property type="match status" value="1"/>
</dbReference>
<dbReference type="OrthoDB" id="180999at2"/>
<dbReference type="KEGG" id="cyj:Cyan7822_4296"/>
<keyword evidence="3" id="KW-1003">Cell membrane</keyword>
<evidence type="ECO:0000256" key="7">
    <source>
        <dbReference type="SAM" id="Phobius"/>
    </source>
</evidence>
<comment type="subcellular location">
    <subcellularLocation>
        <location evidence="1">Cell membrane</location>
        <topology evidence="1">Multi-pass membrane protein</topology>
    </subcellularLocation>
</comment>
<dbReference type="InterPro" id="IPR025857">
    <property type="entry name" value="MacB_PCD"/>
</dbReference>
<dbReference type="STRING" id="497965.Cyan7822_4296"/>
<dbReference type="EMBL" id="CP002198">
    <property type="protein sequence ID" value="ADN16213.1"/>
    <property type="molecule type" value="Genomic_DNA"/>
</dbReference>
<dbReference type="AlphaFoldDB" id="E0UA21"/>
<organism evidence="10 11">
    <name type="scientific">Gloeothece verrucosa (strain PCC 7822)</name>
    <name type="common">Cyanothece sp. (strain PCC 7822)</name>
    <dbReference type="NCBI Taxonomy" id="497965"/>
    <lineage>
        <taxon>Bacteria</taxon>
        <taxon>Bacillati</taxon>
        <taxon>Cyanobacteriota</taxon>
        <taxon>Cyanophyceae</taxon>
        <taxon>Oscillatoriophycideae</taxon>
        <taxon>Chroococcales</taxon>
        <taxon>Aphanothecaceae</taxon>
        <taxon>Gloeothece</taxon>
        <taxon>Gloeothece verrucosa</taxon>
    </lineage>
</organism>
<name>E0UA21_GLOV7</name>
<keyword evidence="6 7" id="KW-0472">Membrane</keyword>
<dbReference type="PIRSF" id="PIRSF031773">
    <property type="entry name" value="DevC"/>
    <property type="match status" value="1"/>
</dbReference>
<keyword evidence="11" id="KW-1185">Reference proteome</keyword>
<gene>
    <name evidence="10" type="ordered locus">Cyan7822_4296</name>
</gene>
<dbReference type="HOGENOM" id="CLU_000604_8_9_3"/>
<evidence type="ECO:0000259" key="9">
    <source>
        <dbReference type="Pfam" id="PF12704"/>
    </source>
</evidence>
<accession>E0UA21</accession>
<evidence type="ECO:0000259" key="8">
    <source>
        <dbReference type="Pfam" id="PF02687"/>
    </source>
</evidence>
<evidence type="ECO:0000256" key="5">
    <source>
        <dbReference type="ARBA" id="ARBA00022989"/>
    </source>
</evidence>
<feature type="domain" description="MacB-like periplasmic core" evidence="9">
    <location>
        <begin position="18"/>
        <end position="240"/>
    </location>
</feature>
<feature type="transmembrane region" description="Helical" evidence="7">
    <location>
        <begin position="350"/>
        <end position="378"/>
    </location>
</feature>
<keyword evidence="5 7" id="KW-1133">Transmembrane helix</keyword>
<proteinExistence type="predicted"/>
<dbReference type="InterPro" id="IPR051125">
    <property type="entry name" value="ABC-4/HrtB_transporter"/>
</dbReference>
<dbReference type="RefSeq" id="WP_013324276.1">
    <property type="nucleotide sequence ID" value="NC_014501.1"/>
</dbReference>
<evidence type="ECO:0000313" key="11">
    <source>
        <dbReference type="Proteomes" id="UP000008206"/>
    </source>
</evidence>
<reference evidence="11" key="1">
    <citation type="journal article" date="2011" name="MBio">
        <title>Novel metabolic attributes of the genus Cyanothece, comprising a group of unicellular nitrogen-fixing Cyanobacteria.</title>
        <authorList>
            <person name="Bandyopadhyay A."/>
            <person name="Elvitigala T."/>
            <person name="Welsh E."/>
            <person name="Stockel J."/>
            <person name="Liberton M."/>
            <person name="Min H."/>
            <person name="Sherman L.A."/>
            <person name="Pakrasi H.B."/>
        </authorList>
    </citation>
    <scope>NUCLEOTIDE SEQUENCE [LARGE SCALE GENOMIC DNA]</scope>
    <source>
        <strain evidence="11">PCC 7822</strain>
    </source>
</reference>
<evidence type="ECO:0000256" key="3">
    <source>
        <dbReference type="ARBA" id="ARBA00022475"/>
    </source>
</evidence>
<feature type="transmembrane region" description="Helical" evidence="7">
    <location>
        <begin position="267"/>
        <end position="291"/>
    </location>
</feature>
<dbReference type="InterPro" id="IPR003838">
    <property type="entry name" value="ABC3_permease_C"/>
</dbReference>
<evidence type="ECO:0000256" key="2">
    <source>
        <dbReference type="ARBA" id="ARBA00022448"/>
    </source>
</evidence>
<keyword evidence="4 7" id="KW-0812">Transmembrane</keyword>
<evidence type="ECO:0000256" key="4">
    <source>
        <dbReference type="ARBA" id="ARBA00022692"/>
    </source>
</evidence>
<dbReference type="Pfam" id="PF02687">
    <property type="entry name" value="FtsX"/>
    <property type="match status" value="1"/>
</dbReference>
<dbReference type="InterPro" id="IPR005891">
    <property type="entry name" value="DevC"/>
</dbReference>
<feature type="domain" description="ABC3 transporter permease C-terminal" evidence="8">
    <location>
        <begin position="275"/>
        <end position="385"/>
    </location>
</feature>